<accession>A0A1R3T219</accession>
<protein>
    <submittedName>
        <fullName evidence="2">Aldo-keto reductases (AKRs)</fullName>
    </submittedName>
</protein>
<dbReference type="Pfam" id="PF00248">
    <property type="entry name" value="Aldo_ket_red"/>
    <property type="match status" value="1"/>
</dbReference>
<organism evidence="2 3">
    <name type="scientific">Proteiniphilum saccharofermentans</name>
    <dbReference type="NCBI Taxonomy" id="1642647"/>
    <lineage>
        <taxon>Bacteria</taxon>
        <taxon>Pseudomonadati</taxon>
        <taxon>Bacteroidota</taxon>
        <taxon>Bacteroidia</taxon>
        <taxon>Bacteroidales</taxon>
        <taxon>Dysgonomonadaceae</taxon>
        <taxon>Proteiniphilum</taxon>
    </lineage>
</organism>
<reference evidence="2 3" key="1">
    <citation type="submission" date="2016-08" db="EMBL/GenBank/DDBJ databases">
        <authorList>
            <person name="Seilhamer J.J."/>
        </authorList>
    </citation>
    <scope>NUCLEOTIDE SEQUENCE [LARGE SCALE GENOMIC DNA]</scope>
    <source>
        <strain evidence="2">M3/6</strain>
    </source>
</reference>
<sequence>MDRRKFIKAGIVAGTLIGTNIRNASYALPFNVKDETDTKDDAYLDSKVILGATGLTVPLMAMGSGTSGWNNASNQTRLGMEQFVRLAKNAYDRGMKFFEMAESYGSHPFFGEAMKGLPREELTLLTKIAKTDGVSAAETRNKIDSYRRELGTDYIDIILLHCMTSGGWANSRQGVMEGLSRAKEDGIVKAVGISAHNLEALQEAVESPWVDVILARINPFQSHMDGTPDTIRDLLGEARRKGKGVIGMKIFGEGKHVKEEEREQSLRYALTESNIHCMTLGFQSIGQMNDAIARVVRIRKEIA</sequence>
<dbReference type="PANTHER" id="PTHR43312:SF1">
    <property type="entry name" value="NADP-DEPENDENT OXIDOREDUCTASE DOMAIN-CONTAINING PROTEIN"/>
    <property type="match status" value="1"/>
</dbReference>
<gene>
    <name evidence="2" type="ORF">PSM36_1275</name>
</gene>
<dbReference type="PANTHER" id="PTHR43312">
    <property type="entry name" value="D-THREO-ALDOSE 1-DEHYDROGENASE"/>
    <property type="match status" value="1"/>
</dbReference>
<dbReference type="Gene3D" id="3.20.20.100">
    <property type="entry name" value="NADP-dependent oxidoreductase domain"/>
    <property type="match status" value="1"/>
</dbReference>
<dbReference type="InterPro" id="IPR053135">
    <property type="entry name" value="AKR2_Oxidoreductase"/>
</dbReference>
<name>A0A1R3T219_9BACT</name>
<dbReference type="EMBL" id="LT605205">
    <property type="protein sequence ID" value="SCD20099.1"/>
    <property type="molecule type" value="Genomic_DNA"/>
</dbReference>
<evidence type="ECO:0000313" key="2">
    <source>
        <dbReference type="EMBL" id="SCD20099.1"/>
    </source>
</evidence>
<dbReference type="Proteomes" id="UP000187464">
    <property type="component" value="Chromosome I"/>
</dbReference>
<proteinExistence type="predicted"/>
<dbReference type="KEGG" id="psac:PSM36_1275"/>
<dbReference type="GO" id="GO:0016491">
    <property type="term" value="F:oxidoreductase activity"/>
    <property type="evidence" value="ECO:0007669"/>
    <property type="project" value="InterPro"/>
</dbReference>
<dbReference type="RefSeq" id="WP_076929836.1">
    <property type="nucleotide sequence ID" value="NZ_LT605205.1"/>
</dbReference>
<dbReference type="STRING" id="1642647.PSM36_1275"/>
<dbReference type="PRINTS" id="PR00069">
    <property type="entry name" value="ALDKETRDTASE"/>
</dbReference>
<dbReference type="InterPro" id="IPR023210">
    <property type="entry name" value="NADP_OxRdtase_dom"/>
</dbReference>
<evidence type="ECO:0000259" key="1">
    <source>
        <dbReference type="Pfam" id="PF00248"/>
    </source>
</evidence>
<feature type="domain" description="NADP-dependent oxidoreductase" evidence="1">
    <location>
        <begin position="62"/>
        <end position="275"/>
    </location>
</feature>
<evidence type="ECO:0000313" key="3">
    <source>
        <dbReference type="Proteomes" id="UP000187464"/>
    </source>
</evidence>
<dbReference type="InterPro" id="IPR020471">
    <property type="entry name" value="AKR"/>
</dbReference>
<dbReference type="InterPro" id="IPR036812">
    <property type="entry name" value="NAD(P)_OxRdtase_dom_sf"/>
</dbReference>
<dbReference type="SUPFAM" id="SSF51430">
    <property type="entry name" value="NAD(P)-linked oxidoreductase"/>
    <property type="match status" value="1"/>
</dbReference>
<keyword evidence="3" id="KW-1185">Reference proteome</keyword>
<dbReference type="AlphaFoldDB" id="A0A1R3T219"/>
<dbReference type="CDD" id="cd19100">
    <property type="entry name" value="AKR_unchar"/>
    <property type="match status" value="1"/>
</dbReference>